<dbReference type="Gene3D" id="2.40.170.20">
    <property type="entry name" value="TonB-dependent receptor, beta-barrel domain"/>
    <property type="match status" value="1"/>
</dbReference>
<dbReference type="InterPro" id="IPR000531">
    <property type="entry name" value="Beta-barrel_TonB"/>
</dbReference>
<dbReference type="Pfam" id="PF07715">
    <property type="entry name" value="Plug"/>
    <property type="match status" value="1"/>
</dbReference>
<evidence type="ECO:0000313" key="14">
    <source>
        <dbReference type="EMBL" id="PWA05447.1"/>
    </source>
</evidence>
<feature type="domain" description="TonB-dependent receptor-like beta-barrel" evidence="12">
    <location>
        <begin position="192"/>
        <end position="583"/>
    </location>
</feature>
<evidence type="ECO:0000256" key="9">
    <source>
        <dbReference type="ARBA" id="ARBA00023237"/>
    </source>
</evidence>
<dbReference type="OrthoDB" id="9762903at2"/>
<accession>A0A2U1JJY3</accession>
<evidence type="ECO:0000256" key="1">
    <source>
        <dbReference type="ARBA" id="ARBA00004571"/>
    </source>
</evidence>
<keyword evidence="5" id="KW-0732">Signal</keyword>
<evidence type="ECO:0000256" key="6">
    <source>
        <dbReference type="ARBA" id="ARBA00023077"/>
    </source>
</evidence>
<evidence type="ECO:0000259" key="13">
    <source>
        <dbReference type="Pfam" id="PF07715"/>
    </source>
</evidence>
<dbReference type="InterPro" id="IPR036942">
    <property type="entry name" value="Beta-barrel_TonB_sf"/>
</dbReference>
<comment type="caution">
    <text evidence="14">The sequence shown here is derived from an EMBL/GenBank/DDBJ whole genome shotgun (WGS) entry which is preliminary data.</text>
</comment>
<dbReference type="GO" id="GO:0015344">
    <property type="term" value="F:siderophore uptake transmembrane transporter activity"/>
    <property type="evidence" value="ECO:0007669"/>
    <property type="project" value="TreeGrafter"/>
</dbReference>
<evidence type="ECO:0000256" key="8">
    <source>
        <dbReference type="ARBA" id="ARBA00023170"/>
    </source>
</evidence>
<dbReference type="PANTHER" id="PTHR30069:SF29">
    <property type="entry name" value="HEMOGLOBIN AND HEMOGLOBIN-HAPTOGLOBIN-BINDING PROTEIN 1-RELATED"/>
    <property type="match status" value="1"/>
</dbReference>
<keyword evidence="4 10" id="KW-0812">Transmembrane</keyword>
<dbReference type="InterPro" id="IPR039426">
    <property type="entry name" value="TonB-dep_rcpt-like"/>
</dbReference>
<dbReference type="AlphaFoldDB" id="A0A2U1JJY3"/>
<dbReference type="RefSeq" id="WP_116724757.1">
    <property type="nucleotide sequence ID" value="NZ_QCZI01000007.1"/>
</dbReference>
<dbReference type="GO" id="GO:0044718">
    <property type="term" value="P:siderophore transmembrane transport"/>
    <property type="evidence" value="ECO:0007669"/>
    <property type="project" value="TreeGrafter"/>
</dbReference>
<evidence type="ECO:0000256" key="7">
    <source>
        <dbReference type="ARBA" id="ARBA00023136"/>
    </source>
</evidence>
<evidence type="ECO:0000256" key="3">
    <source>
        <dbReference type="ARBA" id="ARBA00022452"/>
    </source>
</evidence>
<dbReference type="GO" id="GO:0009279">
    <property type="term" value="C:cell outer membrane"/>
    <property type="evidence" value="ECO:0007669"/>
    <property type="project" value="UniProtKB-SubCell"/>
</dbReference>
<dbReference type="PANTHER" id="PTHR30069">
    <property type="entry name" value="TONB-DEPENDENT OUTER MEMBRANE RECEPTOR"/>
    <property type="match status" value="1"/>
</dbReference>
<evidence type="ECO:0000256" key="4">
    <source>
        <dbReference type="ARBA" id="ARBA00022692"/>
    </source>
</evidence>
<evidence type="ECO:0000256" key="5">
    <source>
        <dbReference type="ARBA" id="ARBA00022729"/>
    </source>
</evidence>
<name>A0A2U1JJY3_9FLAO</name>
<dbReference type="Pfam" id="PF00593">
    <property type="entry name" value="TonB_dep_Rec_b-barrel"/>
    <property type="match status" value="1"/>
</dbReference>
<gene>
    <name evidence="14" type="ORF">DB895_07100</name>
</gene>
<comment type="subcellular location">
    <subcellularLocation>
        <location evidence="1 10">Cell outer membrane</location>
        <topology evidence="1 10">Multi-pass membrane protein</topology>
    </subcellularLocation>
</comment>
<evidence type="ECO:0000256" key="2">
    <source>
        <dbReference type="ARBA" id="ARBA00022448"/>
    </source>
</evidence>
<keyword evidence="8 14" id="KW-0675">Receptor</keyword>
<proteinExistence type="inferred from homology"/>
<keyword evidence="15" id="KW-1185">Reference proteome</keyword>
<evidence type="ECO:0000313" key="15">
    <source>
        <dbReference type="Proteomes" id="UP000245449"/>
    </source>
</evidence>
<dbReference type="Proteomes" id="UP000245449">
    <property type="component" value="Unassembled WGS sequence"/>
</dbReference>
<reference evidence="14 15" key="1">
    <citation type="submission" date="2018-04" db="EMBL/GenBank/DDBJ databases">
        <title>Flavobacterium sp. nov., isolated from glacier ice.</title>
        <authorList>
            <person name="Liu Q."/>
            <person name="Xin Y.-H."/>
        </authorList>
    </citation>
    <scope>NUCLEOTIDE SEQUENCE [LARGE SCALE GENOMIC DNA]</scope>
    <source>
        <strain evidence="14 15">RB1R5</strain>
    </source>
</reference>
<keyword evidence="9 10" id="KW-0998">Cell outer membrane</keyword>
<evidence type="ECO:0000256" key="10">
    <source>
        <dbReference type="PROSITE-ProRule" id="PRU01360"/>
    </source>
</evidence>
<dbReference type="PROSITE" id="PS52016">
    <property type="entry name" value="TONB_DEPENDENT_REC_3"/>
    <property type="match status" value="1"/>
</dbReference>
<keyword evidence="3 10" id="KW-1134">Transmembrane beta strand</keyword>
<dbReference type="EMBL" id="QCZI01000007">
    <property type="protein sequence ID" value="PWA05447.1"/>
    <property type="molecule type" value="Genomic_DNA"/>
</dbReference>
<sequence length="609" mass="69654">MTLRKLFVGCFVFGCQFISAQNDSIVPLREVIVSDAQLKNFSQTQSVSVLNDSVIKKNQSSLTSLLNYNSAIYFKENGLGMVSSPSFRGTTAQQTAVIWNGININSQLNGQTDFNTITTRDFDNVAVRAGGGSAIYGSGAIGGSIHLNNDMVFREQFTNELLLNCGSFHFIGANYKIRASTEKASTQISVSRNSSDNDYKYLDTNRKNENGQFQNTSIHANFGYQLNPATILKFYSQLFEGERHFSGTLAAPSKSKYRNLDTRNLMEWDGVFHSFVSKFKLAFLGEQYTYFEDKDQSFYTTGRAETVVVKHDLTYKVNAKLIFNSIVDFTQTKGFGSDVLAHKRQIASGIFLMKLHVFKQLQYEISVRKEDTQNYKSPFLYAIGTKYDVTKNYNLKLNFSRNFRIPTFNDLYWKGSGNASLNPEDAYQFEVGQEMVFKNIRISATGFYNKIENMISWKPNTSGVWRPENTNKVHAYGMESNLNLNEKIGKHNLNLQANYAYTVSENQETKKQLIYTPFHKMITSLEYSYNKTAIYCQFLYNGKVFTSSDNFYKLQEYKVFNMGFDYDFGKSKTYKIGFQILNLFNEKYQSVSMRPMPGINFNINMNLKL</sequence>
<dbReference type="InterPro" id="IPR037066">
    <property type="entry name" value="Plug_dom_sf"/>
</dbReference>
<dbReference type="Gene3D" id="2.170.130.10">
    <property type="entry name" value="TonB-dependent receptor, plug domain"/>
    <property type="match status" value="1"/>
</dbReference>
<protein>
    <submittedName>
        <fullName evidence="14">TonB-dependent receptor</fullName>
    </submittedName>
</protein>
<keyword evidence="7 10" id="KW-0472">Membrane</keyword>
<dbReference type="SUPFAM" id="SSF56935">
    <property type="entry name" value="Porins"/>
    <property type="match status" value="1"/>
</dbReference>
<organism evidence="14 15">
    <name type="scientific">Flavobacterium psychrotolerans</name>
    <dbReference type="NCBI Taxonomy" id="2169410"/>
    <lineage>
        <taxon>Bacteria</taxon>
        <taxon>Pseudomonadati</taxon>
        <taxon>Bacteroidota</taxon>
        <taxon>Flavobacteriia</taxon>
        <taxon>Flavobacteriales</taxon>
        <taxon>Flavobacteriaceae</taxon>
        <taxon>Flavobacterium</taxon>
    </lineage>
</organism>
<feature type="domain" description="TonB-dependent receptor plug" evidence="13">
    <location>
        <begin position="42"/>
        <end position="143"/>
    </location>
</feature>
<keyword evidence="6 11" id="KW-0798">TonB box</keyword>
<keyword evidence="2 10" id="KW-0813">Transport</keyword>
<dbReference type="InterPro" id="IPR012910">
    <property type="entry name" value="Plug_dom"/>
</dbReference>
<evidence type="ECO:0000256" key="11">
    <source>
        <dbReference type="RuleBase" id="RU003357"/>
    </source>
</evidence>
<evidence type="ECO:0000259" key="12">
    <source>
        <dbReference type="Pfam" id="PF00593"/>
    </source>
</evidence>
<comment type="similarity">
    <text evidence="10 11">Belongs to the TonB-dependent receptor family.</text>
</comment>